<accession>A0ABR1EL14</accession>
<gene>
    <name evidence="1" type="primary">Necator_chrX.g24063</name>
    <name evidence="1" type="ORF">RB195_023898</name>
</gene>
<keyword evidence="2" id="KW-1185">Reference proteome</keyword>
<evidence type="ECO:0000313" key="1">
    <source>
        <dbReference type="EMBL" id="KAK6763367.1"/>
    </source>
</evidence>
<evidence type="ECO:0000313" key="2">
    <source>
        <dbReference type="Proteomes" id="UP001303046"/>
    </source>
</evidence>
<organism evidence="1 2">
    <name type="scientific">Necator americanus</name>
    <name type="common">Human hookworm</name>
    <dbReference type="NCBI Taxonomy" id="51031"/>
    <lineage>
        <taxon>Eukaryota</taxon>
        <taxon>Metazoa</taxon>
        <taxon>Ecdysozoa</taxon>
        <taxon>Nematoda</taxon>
        <taxon>Chromadorea</taxon>
        <taxon>Rhabditida</taxon>
        <taxon>Rhabditina</taxon>
        <taxon>Rhabditomorpha</taxon>
        <taxon>Strongyloidea</taxon>
        <taxon>Ancylostomatidae</taxon>
        <taxon>Bunostominae</taxon>
        <taxon>Necator</taxon>
    </lineage>
</organism>
<reference evidence="1 2" key="1">
    <citation type="submission" date="2023-08" db="EMBL/GenBank/DDBJ databases">
        <title>A Necator americanus chromosomal reference genome.</title>
        <authorList>
            <person name="Ilik V."/>
            <person name="Petrzelkova K.J."/>
            <person name="Pardy F."/>
            <person name="Fuh T."/>
            <person name="Niatou-Singa F.S."/>
            <person name="Gouil Q."/>
            <person name="Baker L."/>
            <person name="Ritchie M.E."/>
            <person name="Jex A.R."/>
            <person name="Gazzola D."/>
            <person name="Li H."/>
            <person name="Toshio Fujiwara R."/>
            <person name="Zhan B."/>
            <person name="Aroian R.V."/>
            <person name="Pafco B."/>
            <person name="Schwarz E.M."/>
        </authorList>
    </citation>
    <scope>NUCLEOTIDE SEQUENCE [LARGE SCALE GENOMIC DNA]</scope>
    <source>
        <strain evidence="1 2">Aroian</strain>
        <tissue evidence="1">Whole animal</tissue>
    </source>
</reference>
<comment type="caution">
    <text evidence="1">The sequence shown here is derived from an EMBL/GenBank/DDBJ whole genome shotgun (WGS) entry which is preliminary data.</text>
</comment>
<dbReference type="Proteomes" id="UP001303046">
    <property type="component" value="Unassembled WGS sequence"/>
</dbReference>
<name>A0ABR1EL14_NECAM</name>
<dbReference type="EMBL" id="JAVFWL010000006">
    <property type="protein sequence ID" value="KAK6763367.1"/>
    <property type="molecule type" value="Genomic_DNA"/>
</dbReference>
<proteinExistence type="predicted"/>
<sequence>MLSNHINYYGQSHYQSNVRKYDEKKDRKYASLKTSLQLRSHFMQKYCNTFQRLLQSSVQLDASFLT</sequence>
<protein>
    <submittedName>
        <fullName evidence="1">Uncharacterized protein</fullName>
    </submittedName>
</protein>